<dbReference type="EMBL" id="BGPR01039114">
    <property type="protein sequence ID" value="GBO15050.1"/>
    <property type="molecule type" value="Genomic_DNA"/>
</dbReference>
<name>A0A4Y2UU07_ARAVE</name>
<dbReference type="Pfam" id="PF01359">
    <property type="entry name" value="Transposase_1"/>
    <property type="match status" value="1"/>
</dbReference>
<keyword evidence="1" id="KW-0472">Membrane</keyword>
<feature type="transmembrane region" description="Helical" evidence="1">
    <location>
        <begin position="23"/>
        <end position="47"/>
    </location>
</feature>
<accession>A0A4Y2UU07</accession>
<keyword evidence="1" id="KW-0812">Transmembrane</keyword>
<evidence type="ECO:0000313" key="3">
    <source>
        <dbReference type="Proteomes" id="UP000499080"/>
    </source>
</evidence>
<protein>
    <submittedName>
        <fullName evidence="2">Uncharacterized protein</fullName>
    </submittedName>
</protein>
<keyword evidence="1" id="KW-1133">Transmembrane helix</keyword>
<dbReference type="InterPro" id="IPR001888">
    <property type="entry name" value="Transposase_1"/>
</dbReference>
<reference evidence="2 3" key="1">
    <citation type="journal article" date="2019" name="Sci. Rep.">
        <title>Orb-weaving spider Araneus ventricosus genome elucidates the spidroin gene catalogue.</title>
        <authorList>
            <person name="Kono N."/>
            <person name="Nakamura H."/>
            <person name="Ohtoshi R."/>
            <person name="Moran D.A.P."/>
            <person name="Shinohara A."/>
            <person name="Yoshida Y."/>
            <person name="Fujiwara M."/>
            <person name="Mori M."/>
            <person name="Tomita M."/>
            <person name="Arakawa K."/>
        </authorList>
    </citation>
    <scope>NUCLEOTIDE SEQUENCE [LARGE SCALE GENOMIC DNA]</scope>
</reference>
<dbReference type="AlphaFoldDB" id="A0A4Y2UU07"/>
<gene>
    <name evidence="2" type="ORF">AVEN_93293_1</name>
</gene>
<dbReference type="InterPro" id="IPR036397">
    <property type="entry name" value="RNaseH_sf"/>
</dbReference>
<dbReference type="GO" id="GO:0003676">
    <property type="term" value="F:nucleic acid binding"/>
    <property type="evidence" value="ECO:0007669"/>
    <property type="project" value="InterPro"/>
</dbReference>
<sequence>MTWKHPSSPVTKQFKVSHSAGKVVLAMFWDAKGVILMDFFALGTINAARYCDPLTKLMSAIRRKIRGLLSRGVLFLDGNAIAGYRFLPGWFLEIDFTV</sequence>
<keyword evidence="3" id="KW-1185">Reference proteome</keyword>
<evidence type="ECO:0000256" key="1">
    <source>
        <dbReference type="SAM" id="Phobius"/>
    </source>
</evidence>
<dbReference type="OrthoDB" id="6436943at2759"/>
<dbReference type="Proteomes" id="UP000499080">
    <property type="component" value="Unassembled WGS sequence"/>
</dbReference>
<comment type="caution">
    <text evidence="2">The sequence shown here is derived from an EMBL/GenBank/DDBJ whole genome shotgun (WGS) entry which is preliminary data.</text>
</comment>
<evidence type="ECO:0000313" key="2">
    <source>
        <dbReference type="EMBL" id="GBO15050.1"/>
    </source>
</evidence>
<proteinExistence type="predicted"/>
<organism evidence="2 3">
    <name type="scientific">Araneus ventricosus</name>
    <name type="common">Orbweaver spider</name>
    <name type="synonym">Epeira ventricosa</name>
    <dbReference type="NCBI Taxonomy" id="182803"/>
    <lineage>
        <taxon>Eukaryota</taxon>
        <taxon>Metazoa</taxon>
        <taxon>Ecdysozoa</taxon>
        <taxon>Arthropoda</taxon>
        <taxon>Chelicerata</taxon>
        <taxon>Arachnida</taxon>
        <taxon>Araneae</taxon>
        <taxon>Araneomorphae</taxon>
        <taxon>Entelegynae</taxon>
        <taxon>Araneoidea</taxon>
        <taxon>Araneidae</taxon>
        <taxon>Araneus</taxon>
    </lineage>
</organism>
<feature type="transmembrane region" description="Helical" evidence="1">
    <location>
        <begin position="68"/>
        <end position="87"/>
    </location>
</feature>
<dbReference type="Gene3D" id="3.30.420.10">
    <property type="entry name" value="Ribonuclease H-like superfamily/Ribonuclease H"/>
    <property type="match status" value="1"/>
</dbReference>